<reference evidence="6 7" key="1">
    <citation type="submission" date="2018-09" db="EMBL/GenBank/DDBJ databases">
        <title>YIM 75507 draft genome.</title>
        <authorList>
            <person name="Tang S."/>
            <person name="Feng Y."/>
        </authorList>
    </citation>
    <scope>NUCLEOTIDE SEQUENCE [LARGE SCALE GENOMIC DNA]</scope>
    <source>
        <strain evidence="6 7">YIM 75507</strain>
    </source>
</reference>
<feature type="compositionally biased region" description="Low complexity" evidence="4">
    <location>
        <begin position="444"/>
        <end position="455"/>
    </location>
</feature>
<evidence type="ECO:0000256" key="1">
    <source>
        <dbReference type="ARBA" id="ARBA00008520"/>
    </source>
</evidence>
<sequence length="461" mass="49293">MGVKRRMAALLAASLLLPLAACGGGGGDSGDKSITLWLNEDIADRVRATQRIVDGFTKASGIKVKLVSVAEDQLQQQLTANAAAGNLPDVIGALPLAAVHFMATNDLIDQEATGAVLNALGPSSFDAQAVRLTRYEGKPAAVPFDAWTQLLVYRKDLFEKAELPPPETYDRLRDAAAKLNKGGVAGITLATTPGEAFTEQTFEFLANGNGCELVDARGTVTIGSPACVETFRLYTDLAGKYSVKGNQNDDFTRATYFAGKAAMVVWSPFILDEMAGLRKDALPTCPQCAKDPAFLARNSGFVTALRGPNASGPGGFGEVSSWAVLKGGATEPAKRFLQYMGNEGYLDWIKITPEGRFPLRKGTATEPERFVSEWARLPVGVDEKKPMSDFYPPEVIEGLRAGVSEIDRWGLKEGQGKLLGATLGELPVPKAVSDAVSGRMTPEQAAAQAQRQVEQIQKELR</sequence>
<evidence type="ECO:0000313" key="6">
    <source>
        <dbReference type="EMBL" id="RJL21707.1"/>
    </source>
</evidence>
<protein>
    <submittedName>
        <fullName evidence="6">Extracellular solute-binding protein</fullName>
    </submittedName>
</protein>
<dbReference type="SUPFAM" id="SSF53850">
    <property type="entry name" value="Periplasmic binding protein-like II"/>
    <property type="match status" value="1"/>
</dbReference>
<evidence type="ECO:0000313" key="7">
    <source>
        <dbReference type="Proteomes" id="UP000265768"/>
    </source>
</evidence>
<dbReference type="PANTHER" id="PTHR43649:SF34">
    <property type="entry name" value="ABC TRANSPORTER PERIPLASMIC-BINDING PROTEIN YCJN-RELATED"/>
    <property type="match status" value="1"/>
</dbReference>
<dbReference type="AlphaFoldDB" id="A0A3A4AKR8"/>
<keyword evidence="2" id="KW-0813">Transport</keyword>
<comment type="caution">
    <text evidence="6">The sequence shown here is derived from an EMBL/GenBank/DDBJ whole genome shotgun (WGS) entry which is preliminary data.</text>
</comment>
<dbReference type="RefSeq" id="WP_119931240.1">
    <property type="nucleotide sequence ID" value="NZ_QZEY01000024.1"/>
</dbReference>
<comment type="similarity">
    <text evidence="1">Belongs to the bacterial solute-binding protein 1 family.</text>
</comment>
<keyword evidence="7" id="KW-1185">Reference proteome</keyword>
<dbReference type="Gene3D" id="3.40.190.10">
    <property type="entry name" value="Periplasmic binding protein-like II"/>
    <property type="match status" value="1"/>
</dbReference>
<gene>
    <name evidence="6" type="ORF">D5H75_36840</name>
</gene>
<dbReference type="InterPro" id="IPR050490">
    <property type="entry name" value="Bact_solute-bd_prot1"/>
</dbReference>
<evidence type="ECO:0000256" key="4">
    <source>
        <dbReference type="SAM" id="MobiDB-lite"/>
    </source>
</evidence>
<proteinExistence type="inferred from homology"/>
<dbReference type="Proteomes" id="UP000265768">
    <property type="component" value="Unassembled WGS sequence"/>
</dbReference>
<name>A0A3A4AKR8_9ACTN</name>
<dbReference type="Pfam" id="PF01547">
    <property type="entry name" value="SBP_bac_1"/>
    <property type="match status" value="1"/>
</dbReference>
<dbReference type="OrthoDB" id="9770625at2"/>
<dbReference type="PANTHER" id="PTHR43649">
    <property type="entry name" value="ARABINOSE-BINDING PROTEIN-RELATED"/>
    <property type="match status" value="1"/>
</dbReference>
<feature type="region of interest" description="Disordered" evidence="4">
    <location>
        <begin position="437"/>
        <end position="461"/>
    </location>
</feature>
<feature type="signal peptide" evidence="5">
    <location>
        <begin position="1"/>
        <end position="23"/>
    </location>
</feature>
<organism evidence="6 7">
    <name type="scientific">Bailinhaonella thermotolerans</name>
    <dbReference type="NCBI Taxonomy" id="1070861"/>
    <lineage>
        <taxon>Bacteria</taxon>
        <taxon>Bacillati</taxon>
        <taxon>Actinomycetota</taxon>
        <taxon>Actinomycetes</taxon>
        <taxon>Streptosporangiales</taxon>
        <taxon>Streptosporangiaceae</taxon>
        <taxon>Bailinhaonella</taxon>
    </lineage>
</organism>
<evidence type="ECO:0000256" key="5">
    <source>
        <dbReference type="SAM" id="SignalP"/>
    </source>
</evidence>
<evidence type="ECO:0000256" key="2">
    <source>
        <dbReference type="ARBA" id="ARBA00022448"/>
    </source>
</evidence>
<evidence type="ECO:0000256" key="3">
    <source>
        <dbReference type="ARBA" id="ARBA00022729"/>
    </source>
</evidence>
<dbReference type="InterPro" id="IPR006059">
    <property type="entry name" value="SBP"/>
</dbReference>
<feature type="chain" id="PRO_5017201257" evidence="5">
    <location>
        <begin position="24"/>
        <end position="461"/>
    </location>
</feature>
<dbReference type="EMBL" id="QZEY01000024">
    <property type="protein sequence ID" value="RJL21707.1"/>
    <property type="molecule type" value="Genomic_DNA"/>
</dbReference>
<accession>A0A3A4AKR8</accession>
<keyword evidence="3 5" id="KW-0732">Signal</keyword>